<dbReference type="InterPro" id="IPR003410">
    <property type="entry name" value="HYR_dom"/>
</dbReference>
<dbReference type="PROSITE" id="PS50825">
    <property type="entry name" value="HYR"/>
    <property type="match status" value="1"/>
</dbReference>
<comment type="caution">
    <text evidence="5">The sequence shown here is derived from an EMBL/GenBank/DDBJ whole genome shotgun (WGS) entry which is preliminary data.</text>
</comment>
<dbReference type="Gene3D" id="2.60.40.10">
    <property type="entry name" value="Immunoglobulins"/>
    <property type="match status" value="2"/>
</dbReference>
<dbReference type="Pfam" id="PF13573">
    <property type="entry name" value="SprB"/>
    <property type="match status" value="1"/>
</dbReference>
<accession>A0A6N8HD88</accession>
<evidence type="ECO:0000256" key="2">
    <source>
        <dbReference type="SAM" id="MobiDB-lite"/>
    </source>
</evidence>
<dbReference type="SUPFAM" id="SSF49299">
    <property type="entry name" value="PKD domain"/>
    <property type="match status" value="1"/>
</dbReference>
<gene>
    <name evidence="5" type="ORF">GN157_06245</name>
</gene>
<evidence type="ECO:0000313" key="5">
    <source>
        <dbReference type="EMBL" id="MUV03306.1"/>
    </source>
</evidence>
<dbReference type="InterPro" id="IPR035986">
    <property type="entry name" value="PKD_dom_sf"/>
</dbReference>
<dbReference type="CDD" id="cd00146">
    <property type="entry name" value="PKD"/>
    <property type="match status" value="1"/>
</dbReference>
<proteinExistence type="predicted"/>
<dbReference type="InterPro" id="IPR043504">
    <property type="entry name" value="Peptidase_S1_PA_chymotrypsin"/>
</dbReference>
<evidence type="ECO:0000313" key="6">
    <source>
        <dbReference type="Proteomes" id="UP000433945"/>
    </source>
</evidence>
<protein>
    <submittedName>
        <fullName evidence="5">PKD domain-containing protein</fullName>
    </submittedName>
</protein>
<feature type="region of interest" description="Disordered" evidence="2">
    <location>
        <begin position="354"/>
        <end position="382"/>
    </location>
</feature>
<dbReference type="OrthoDB" id="599464at2"/>
<organism evidence="5 6">
    <name type="scientific">Flavobacterium rakeshii</name>
    <dbReference type="NCBI Taxonomy" id="1038845"/>
    <lineage>
        <taxon>Bacteria</taxon>
        <taxon>Pseudomonadati</taxon>
        <taxon>Bacteroidota</taxon>
        <taxon>Flavobacteriia</taxon>
        <taxon>Flavobacteriales</taxon>
        <taxon>Flavobacteriaceae</taxon>
        <taxon>Flavobacterium</taxon>
    </lineage>
</organism>
<dbReference type="InterPro" id="IPR013783">
    <property type="entry name" value="Ig-like_fold"/>
</dbReference>
<feature type="domain" description="PKD" evidence="3">
    <location>
        <begin position="178"/>
        <end position="234"/>
    </location>
</feature>
<feature type="non-terminal residue" evidence="5">
    <location>
        <position position="524"/>
    </location>
</feature>
<dbReference type="Proteomes" id="UP000433945">
    <property type="component" value="Unassembled WGS sequence"/>
</dbReference>
<name>A0A6N8HD88_9FLAO</name>
<dbReference type="Pfam" id="PF18911">
    <property type="entry name" value="PKD_4"/>
    <property type="match status" value="1"/>
</dbReference>
<dbReference type="InterPro" id="IPR000601">
    <property type="entry name" value="PKD_dom"/>
</dbReference>
<dbReference type="Gene3D" id="2.40.10.10">
    <property type="entry name" value="Trypsin-like serine proteases"/>
    <property type="match status" value="1"/>
</dbReference>
<keyword evidence="6" id="KW-1185">Reference proteome</keyword>
<sequence>MKNTTPLIKNIKYVCITLMLLFNIHFTYSQVDLRTCGFDCTSNNYTLTDVYLSLSDVDGTPIGNTPCTIGDVQQVYIYLNYTSNANSSVYYARLNADLNIGGVSTFLNVYLGQIVPGSNIKLLYGPFDWVCGDELDLSDTIIAWKTSSSNNPGENYQCNSFSNAQCDYTNEITISKPLAVQFTYTACTVGSETTVNFTSTTNGGKEPYTYAWDFDNDGGPADSTLPNPTHVYTTQNNTAKLTVTDFENMSNSYTVLIVEPTELMLSESHTSVGCSGGTSSITLTVSGGTPGYTYLWNTGATTKDLADVPPGDYNVTVTDSYNCSKQLFVTIEDGDTVIPVIDPLPDPSTINCPESPSFEQATATDNSGSISSLTYTDETTPGSCPGTYSVTRTWIAKDACDNESLPVSQTITVEDTTPPSWITGPQDLDVTLECSDSDGLAAAQLQEPVAEDSCNDVSYTKTSGSFVSSGCANAGTYTNTWIATDECGNVSEVFTQIITIEDTTAPVWSSEPMELDITLECSDL</sequence>
<dbReference type="PROSITE" id="PS50093">
    <property type="entry name" value="PKD"/>
    <property type="match status" value="1"/>
</dbReference>
<feature type="domain" description="HYR" evidence="4">
    <location>
        <begin position="414"/>
        <end position="502"/>
    </location>
</feature>
<evidence type="ECO:0000259" key="4">
    <source>
        <dbReference type="PROSITE" id="PS50825"/>
    </source>
</evidence>
<dbReference type="InterPro" id="IPR025667">
    <property type="entry name" value="SprB_repeat"/>
</dbReference>
<dbReference type="SMART" id="SM00089">
    <property type="entry name" value="PKD"/>
    <property type="match status" value="1"/>
</dbReference>
<dbReference type="AlphaFoldDB" id="A0A6N8HD88"/>
<keyword evidence="1" id="KW-0677">Repeat</keyword>
<dbReference type="InterPro" id="IPR022409">
    <property type="entry name" value="PKD/Chitinase_dom"/>
</dbReference>
<evidence type="ECO:0000256" key="1">
    <source>
        <dbReference type="ARBA" id="ARBA00022737"/>
    </source>
</evidence>
<dbReference type="EMBL" id="WOWP01000017">
    <property type="protein sequence ID" value="MUV03306.1"/>
    <property type="molecule type" value="Genomic_DNA"/>
</dbReference>
<reference evidence="5 6" key="1">
    <citation type="submission" date="2019-12" db="EMBL/GenBank/DDBJ databases">
        <authorList>
            <person name="Sun J.-Q."/>
        </authorList>
    </citation>
    <scope>NUCLEOTIDE SEQUENCE [LARGE SCALE GENOMIC DNA]</scope>
    <source>
        <strain evidence="5 6">JCM 17928</strain>
    </source>
</reference>
<evidence type="ECO:0000259" key="3">
    <source>
        <dbReference type="PROSITE" id="PS50093"/>
    </source>
</evidence>